<dbReference type="InterPro" id="IPR005801">
    <property type="entry name" value="ADC_synthase"/>
</dbReference>
<evidence type="ECO:0000256" key="5">
    <source>
        <dbReference type="ARBA" id="ARBA00022679"/>
    </source>
</evidence>
<evidence type="ECO:0000256" key="3">
    <source>
        <dbReference type="ARBA" id="ARBA00005970"/>
    </source>
</evidence>
<evidence type="ECO:0000256" key="2">
    <source>
        <dbReference type="ARBA" id="ARBA00005009"/>
    </source>
</evidence>
<comment type="similarity">
    <text evidence="3">In the C-terminal section; belongs to the anthranilate synthase component I family.</text>
</comment>
<dbReference type="GO" id="GO:0008153">
    <property type="term" value="P:4-aminobenzoate biosynthetic process"/>
    <property type="evidence" value="ECO:0007669"/>
    <property type="project" value="TreeGrafter"/>
</dbReference>
<accession>A0A6G1FZA5</accession>
<dbReference type="GO" id="GO:0000162">
    <property type="term" value="P:L-tryptophan biosynthetic process"/>
    <property type="evidence" value="ECO:0007669"/>
    <property type="project" value="TreeGrafter"/>
</dbReference>
<dbReference type="PROSITE" id="PS51273">
    <property type="entry name" value="GATASE_TYPE_1"/>
    <property type="match status" value="1"/>
</dbReference>
<sequence>MADSPKLLFIDSYDSFSQNIVALLSDSIQADIEIIQNDDERFITEHGSIRHDHFRIFLQSFDAIVAGPGPGNPTKSADVGLITALWDLPHQSLLPVLGICLGFQSLGFHFGANVRRLTHPRHGIIQNVAHTKEDIFKGVENVQATQYHSLHVDLGCTNSTWIPLETCPSLLPLAWILDDAENGAILMALKHMKKPFWGVQYHPESICTNPEGGKIISNWWWEAKAWNESNRRRRIDSPMSFSPLEQPAPDIPDDLGEGSLLLPLSIPVNGKPSTFHISSSAYSKSLDQCGWTVQTACQALEASDRELIVLESSNTKVLTGKYSIIGLILDDTIRIHYFAASHMLQIRDGQDHTIFECVVDDAWAYFREFMKNIQVSIVDAGAVPFSGGLMGFISYEAGLDTIGITPSSSPDGQPPSDIAFAFVTRSVVFDHTQKRIVVQSIGAEDEDWVRKTSALLSSMDSDTASPSFMTPAPTVSVQYSPDPKEYCDKVKSCQEEIRAGNSYELCLTDRQILEFDGSCSNDNLPWTLYKQGAFHNPAPFSAYIRLGPLDRGFNILSFSPEKFLSWNREGTCEMRPIKGTLKKTTSDGRRLTCADAEDFFQSPKERAENLMIVDLIRHDLHGALGAGNVEVTKLMGVEEYETVYQLVSVIEGKFKQRTMMAEAVSSSPTDTRPLLAIPSRRLREESLQPRTQRAASGVDVLACSLPPGSMTGAPKKRSCELLQSIEGNQPRGIYSGVLGYMDVGGGGAFSVVIRSAYRWDGDAARWHIGAGGAVTTLSGPEDEYAEMVAKREAALLMFKAIKR</sequence>
<evidence type="ECO:0000313" key="15">
    <source>
        <dbReference type="RefSeq" id="XP_033532652.1"/>
    </source>
</evidence>
<dbReference type="InterPro" id="IPR006221">
    <property type="entry name" value="TrpG/PapA_dom"/>
</dbReference>
<dbReference type="Pfam" id="PF04715">
    <property type="entry name" value="Anth_synt_I_N"/>
    <property type="match status" value="1"/>
</dbReference>
<dbReference type="Pfam" id="PF00425">
    <property type="entry name" value="Chorismate_bind"/>
    <property type="match status" value="2"/>
</dbReference>
<dbReference type="InterPro" id="IPR010117">
    <property type="entry name" value="PabB_fungal"/>
</dbReference>
<protein>
    <recommendedName>
        <fullName evidence="4">aminodeoxychorismate synthase</fullName>
        <ecNumber evidence="4">2.6.1.85</ecNumber>
    </recommendedName>
    <alternativeName>
        <fullName evidence="8">Para-aminobenzoate synthase</fullName>
    </alternativeName>
    <alternativeName>
        <fullName evidence="9">p-aminobenzoic acid synthase</fullName>
    </alternativeName>
</protein>
<name>A0A6G1FZA5_9PEZI</name>
<dbReference type="PRINTS" id="PR00097">
    <property type="entry name" value="ANTSNTHASEII"/>
</dbReference>
<reference evidence="15" key="3">
    <citation type="submission" date="2025-04" db="UniProtKB">
        <authorList>
            <consortium name="RefSeq"/>
        </authorList>
    </citation>
    <scope>IDENTIFICATION</scope>
    <source>
        <strain evidence="15">CBS 781.70</strain>
    </source>
</reference>
<dbReference type="InterPro" id="IPR017926">
    <property type="entry name" value="GATASE"/>
</dbReference>
<feature type="domain" description="Anthranilate synthase component I N-terminal" evidence="12">
    <location>
        <begin position="295"/>
        <end position="437"/>
    </location>
</feature>
<feature type="domain" description="Chorismate-utilising enzyme C-terminal" evidence="11">
    <location>
        <begin position="690"/>
        <end position="790"/>
    </location>
</feature>
<keyword evidence="5" id="KW-0808">Transferase</keyword>
<dbReference type="InterPro" id="IPR029062">
    <property type="entry name" value="Class_I_gatase-like"/>
</dbReference>
<evidence type="ECO:0000256" key="7">
    <source>
        <dbReference type="ARBA" id="ARBA00022962"/>
    </source>
</evidence>
<dbReference type="Gene3D" id="3.60.120.10">
    <property type="entry name" value="Anthranilate synthase"/>
    <property type="match status" value="1"/>
</dbReference>
<comment type="catalytic activity">
    <reaction evidence="1">
        <text>chorismate + L-glutamine = 4-amino-4-deoxychorismate + L-glutamate</text>
        <dbReference type="Rhea" id="RHEA:11672"/>
        <dbReference type="ChEBI" id="CHEBI:29748"/>
        <dbReference type="ChEBI" id="CHEBI:29985"/>
        <dbReference type="ChEBI" id="CHEBI:58359"/>
        <dbReference type="ChEBI" id="CHEBI:58406"/>
        <dbReference type="EC" id="2.6.1.85"/>
    </reaction>
</comment>
<dbReference type="PANTHER" id="PTHR11236">
    <property type="entry name" value="AMINOBENZOATE/ANTHRANILATE SYNTHASE"/>
    <property type="match status" value="1"/>
</dbReference>
<proteinExistence type="inferred from homology"/>
<dbReference type="GO" id="GO:0046654">
    <property type="term" value="P:tetrahydrofolate biosynthetic process"/>
    <property type="evidence" value="ECO:0007669"/>
    <property type="project" value="UniProtKB-UniPathway"/>
</dbReference>
<dbReference type="GO" id="GO:0046656">
    <property type="term" value="P:folic acid biosynthetic process"/>
    <property type="evidence" value="ECO:0007669"/>
    <property type="project" value="UniProtKB-KW"/>
</dbReference>
<dbReference type="GO" id="GO:0005737">
    <property type="term" value="C:cytoplasm"/>
    <property type="evidence" value="ECO:0007669"/>
    <property type="project" value="TreeGrafter"/>
</dbReference>
<evidence type="ECO:0000256" key="8">
    <source>
        <dbReference type="ARBA" id="ARBA00031329"/>
    </source>
</evidence>
<dbReference type="InterPro" id="IPR015890">
    <property type="entry name" value="Chorismate_C"/>
</dbReference>
<dbReference type="InterPro" id="IPR019999">
    <property type="entry name" value="Anth_synth_I-like"/>
</dbReference>
<feature type="domain" description="Glutamine amidotransferase" evidence="10">
    <location>
        <begin position="9"/>
        <end position="221"/>
    </location>
</feature>
<dbReference type="RefSeq" id="XP_033532652.1">
    <property type="nucleotide sequence ID" value="XM_033679777.1"/>
</dbReference>
<feature type="domain" description="Chorismate-utilising enzyme C-terminal" evidence="11">
    <location>
        <begin position="483"/>
        <end position="665"/>
    </location>
</feature>
<dbReference type="PRINTS" id="PR00096">
    <property type="entry name" value="GATASE"/>
</dbReference>
<dbReference type="InterPro" id="IPR006805">
    <property type="entry name" value="Anth_synth_I_N"/>
</dbReference>
<evidence type="ECO:0000259" key="11">
    <source>
        <dbReference type="Pfam" id="PF00425"/>
    </source>
</evidence>
<dbReference type="CDD" id="cd01743">
    <property type="entry name" value="GATase1_Anthranilate_Synthase"/>
    <property type="match status" value="1"/>
</dbReference>
<evidence type="ECO:0000259" key="10">
    <source>
        <dbReference type="Pfam" id="PF00117"/>
    </source>
</evidence>
<keyword evidence="14" id="KW-1185">Reference proteome</keyword>
<dbReference type="Gene3D" id="3.40.50.880">
    <property type="match status" value="1"/>
</dbReference>
<evidence type="ECO:0000256" key="9">
    <source>
        <dbReference type="ARBA" id="ARBA00031904"/>
    </source>
</evidence>
<dbReference type="EMBL" id="ML975163">
    <property type="protein sequence ID" value="KAF1811021.1"/>
    <property type="molecule type" value="Genomic_DNA"/>
</dbReference>
<dbReference type="Pfam" id="PF00117">
    <property type="entry name" value="GATase"/>
    <property type="match status" value="1"/>
</dbReference>
<keyword evidence="6" id="KW-0289">Folate biosynthesis</keyword>
<keyword evidence="7" id="KW-0315">Glutamine amidotransferase</keyword>
<reference evidence="15" key="2">
    <citation type="submission" date="2020-04" db="EMBL/GenBank/DDBJ databases">
        <authorList>
            <consortium name="NCBI Genome Project"/>
        </authorList>
    </citation>
    <scope>NUCLEOTIDE SEQUENCE</scope>
    <source>
        <strain evidence="15">CBS 781.70</strain>
    </source>
</reference>
<dbReference type="NCBIfam" id="TIGR01823">
    <property type="entry name" value="PabB-fungal"/>
    <property type="match status" value="1"/>
</dbReference>
<comment type="pathway">
    <text evidence="2">Cofactor biosynthesis; tetrahydrofolate biosynthesis; 4-aminobenzoate from chorismate: step 1/2.</text>
</comment>
<evidence type="ECO:0000313" key="13">
    <source>
        <dbReference type="EMBL" id="KAF1811021.1"/>
    </source>
</evidence>
<dbReference type="Proteomes" id="UP000504638">
    <property type="component" value="Unplaced"/>
</dbReference>
<evidence type="ECO:0000313" key="14">
    <source>
        <dbReference type="Proteomes" id="UP000504638"/>
    </source>
</evidence>
<evidence type="ECO:0000256" key="6">
    <source>
        <dbReference type="ARBA" id="ARBA00022909"/>
    </source>
</evidence>
<evidence type="ECO:0000256" key="1">
    <source>
        <dbReference type="ARBA" id="ARBA00001000"/>
    </source>
</evidence>
<dbReference type="EC" id="2.6.1.85" evidence="4"/>
<dbReference type="GeneID" id="54420347"/>
<evidence type="ECO:0000256" key="4">
    <source>
        <dbReference type="ARBA" id="ARBA00013139"/>
    </source>
</evidence>
<dbReference type="OrthoDB" id="64220at2759"/>
<dbReference type="SUPFAM" id="SSF52317">
    <property type="entry name" value="Class I glutamine amidotransferase-like"/>
    <property type="match status" value="1"/>
</dbReference>
<dbReference type="PANTHER" id="PTHR11236:SF18">
    <property type="entry name" value="AMINODEOXYCHORISMATE SYNTHASE"/>
    <property type="match status" value="1"/>
</dbReference>
<evidence type="ECO:0000259" key="12">
    <source>
        <dbReference type="Pfam" id="PF04715"/>
    </source>
</evidence>
<dbReference type="UniPathway" id="UPA00077">
    <property type="reaction ID" value="UER00149"/>
</dbReference>
<dbReference type="GO" id="GO:0046820">
    <property type="term" value="F:4-amino-4-deoxychorismate synthase activity"/>
    <property type="evidence" value="ECO:0007669"/>
    <property type="project" value="UniProtKB-EC"/>
</dbReference>
<gene>
    <name evidence="13 15" type="ORF">P152DRAFT_459890</name>
</gene>
<dbReference type="AlphaFoldDB" id="A0A6G1FZA5"/>
<dbReference type="SUPFAM" id="SSF56322">
    <property type="entry name" value="ADC synthase"/>
    <property type="match status" value="2"/>
</dbReference>
<organism evidence="13">
    <name type="scientific">Eremomyces bilateralis CBS 781.70</name>
    <dbReference type="NCBI Taxonomy" id="1392243"/>
    <lineage>
        <taxon>Eukaryota</taxon>
        <taxon>Fungi</taxon>
        <taxon>Dikarya</taxon>
        <taxon>Ascomycota</taxon>
        <taxon>Pezizomycotina</taxon>
        <taxon>Dothideomycetes</taxon>
        <taxon>Dothideomycetes incertae sedis</taxon>
        <taxon>Eremomycetales</taxon>
        <taxon>Eremomycetaceae</taxon>
        <taxon>Eremomyces</taxon>
    </lineage>
</organism>
<reference evidence="13 15" key="1">
    <citation type="submission" date="2020-01" db="EMBL/GenBank/DDBJ databases">
        <authorList>
            <consortium name="DOE Joint Genome Institute"/>
            <person name="Haridas S."/>
            <person name="Albert R."/>
            <person name="Binder M."/>
            <person name="Bloem J."/>
            <person name="Labutti K."/>
            <person name="Salamov A."/>
            <person name="Andreopoulos B."/>
            <person name="Baker S.E."/>
            <person name="Barry K."/>
            <person name="Bills G."/>
            <person name="Bluhm B.H."/>
            <person name="Cannon C."/>
            <person name="Castanera R."/>
            <person name="Culley D.E."/>
            <person name="Daum C."/>
            <person name="Ezra D."/>
            <person name="Gonzalez J.B."/>
            <person name="Henrissat B."/>
            <person name="Kuo A."/>
            <person name="Liang C."/>
            <person name="Lipzen A."/>
            <person name="Lutzoni F."/>
            <person name="Magnuson J."/>
            <person name="Mondo S."/>
            <person name="Nolan M."/>
            <person name="Ohm R."/>
            <person name="Pangilinan J."/>
            <person name="Park H.-J."/>
            <person name="Ramirez L."/>
            <person name="Alfaro M."/>
            <person name="Sun H."/>
            <person name="Tritt A."/>
            <person name="Yoshinaga Y."/>
            <person name="Zwiers L.-H."/>
            <person name="Turgeon B.G."/>
            <person name="Goodwin S.B."/>
            <person name="Spatafora J.W."/>
            <person name="Crous P.W."/>
            <person name="Grigoriev I.V."/>
        </authorList>
    </citation>
    <scope>NUCLEOTIDE SEQUENCE</scope>
    <source>
        <strain evidence="13 15">CBS 781.70</strain>
    </source>
</reference>